<dbReference type="CDD" id="cd13440">
    <property type="entry name" value="CamS_repeat_2"/>
    <property type="match status" value="1"/>
</dbReference>
<evidence type="ECO:0000313" key="3">
    <source>
        <dbReference type="Proteomes" id="UP000033682"/>
    </source>
</evidence>
<dbReference type="HOGENOM" id="CLU_052482_0_0_9"/>
<feature type="chain" id="PRO_5039581451" evidence="1">
    <location>
        <begin position="20"/>
        <end position="379"/>
    </location>
</feature>
<dbReference type="PROSITE" id="PS51257">
    <property type="entry name" value="PROKAR_LIPOPROTEIN"/>
    <property type="match status" value="1"/>
</dbReference>
<comment type="caution">
    <text evidence="2">The sequence shown here is derived from an EMBL/GenBank/DDBJ whole genome shotgun (WGS) entry which is preliminary data.</text>
</comment>
<dbReference type="EMBL" id="JXLG01000005">
    <property type="protein sequence ID" value="KJY61088.1"/>
    <property type="molecule type" value="Genomic_DNA"/>
</dbReference>
<dbReference type="RefSeq" id="WP_046308085.1">
    <property type="nucleotide sequence ID" value="NZ_KQ034000.1"/>
</dbReference>
<reference evidence="2 3" key="1">
    <citation type="submission" date="2015-01" db="EMBL/GenBank/DDBJ databases">
        <title>Comparative genomics of the lactic acid bacteria isolated from the honey bee gut.</title>
        <authorList>
            <person name="Ellegaard K.M."/>
            <person name="Tamarit D."/>
            <person name="Javelind E."/>
            <person name="Olofsson T."/>
            <person name="Andersson S.G."/>
            <person name="Vasquez A."/>
        </authorList>
    </citation>
    <scope>NUCLEOTIDE SEQUENCE [LARGE SCALE GENOMIC DNA]</scope>
    <source>
        <strain evidence="2 3">Hma11</strain>
    </source>
</reference>
<evidence type="ECO:0000256" key="1">
    <source>
        <dbReference type="SAM" id="SignalP"/>
    </source>
</evidence>
<name>A0A0F4LRZ3_9LACO</name>
<gene>
    <name evidence="2" type="ORF">JF72_03630</name>
</gene>
<keyword evidence="3" id="KW-1185">Reference proteome</keyword>
<dbReference type="Gene3D" id="3.10.570.10">
    <property type="entry name" value="sex pheromone staph- cam373 precursor domain"/>
    <property type="match status" value="1"/>
</dbReference>
<dbReference type="PATRIC" id="fig|303541.3.peg.509"/>
<dbReference type="CDD" id="cd13441">
    <property type="entry name" value="CamS_repeat_1"/>
    <property type="match status" value="1"/>
</dbReference>
<protein>
    <submittedName>
        <fullName evidence="2">Lipoprotein</fullName>
    </submittedName>
</protein>
<proteinExistence type="predicted"/>
<keyword evidence="1" id="KW-0732">Signal</keyword>
<dbReference type="STRING" id="303541.JF72_03630"/>
<evidence type="ECO:0000313" key="2">
    <source>
        <dbReference type="EMBL" id="KJY61088.1"/>
    </source>
</evidence>
<dbReference type="Pfam" id="PF07537">
    <property type="entry name" value="CamS"/>
    <property type="match status" value="1"/>
</dbReference>
<dbReference type="PIRSF" id="PIRSF012509">
    <property type="entry name" value="CamS"/>
    <property type="match status" value="1"/>
</dbReference>
<feature type="signal peptide" evidence="1">
    <location>
        <begin position="1"/>
        <end position="19"/>
    </location>
</feature>
<dbReference type="InterPro" id="IPR011426">
    <property type="entry name" value="CamS"/>
</dbReference>
<accession>A0A0F4LRZ3</accession>
<dbReference type="AlphaFoldDB" id="A0A0F4LRZ3"/>
<keyword evidence="2" id="KW-0449">Lipoprotein</keyword>
<organism evidence="2 3">
    <name type="scientific">Lactobacillus apis</name>
    <dbReference type="NCBI Taxonomy" id="303541"/>
    <lineage>
        <taxon>Bacteria</taxon>
        <taxon>Bacillati</taxon>
        <taxon>Bacillota</taxon>
        <taxon>Bacilli</taxon>
        <taxon>Lactobacillales</taxon>
        <taxon>Lactobacillaceae</taxon>
        <taxon>Lactobacillus</taxon>
    </lineage>
</organism>
<sequence>MKKYLQIIAVLGAALSLSACGNLKNSNLANNAKTSTNTNTKTYQTTETGNNGYTVLLKNGHYVTSPITGLTATSNDNSVDTRELERGLVQISKGVYSPNSYVFQEGQYINTTVANDWLGRKSKGNPLGLNPELGSKKKYNPYYLEEIIEQDFLNGSGSSYHIAGMSIGLAINSVDYYQKKKDGPEYQMAISRSNQKQYGQKIAQEVVARLRKKKALKNIPITIGLFSKESKDSLVSGTYFLSGTAAANSSKISKWKTINTQTEVLPTIGGKKAINSDDASSFNSFKESIQNYFPNISGVTASLRYENGKLVQENISITTQFYGYEQIQSFTRLVLATAKKYLPNNVPLEIKIGSVNDVQALVAKESGDSSYQVHIYGGE</sequence>
<dbReference type="Proteomes" id="UP000033682">
    <property type="component" value="Unassembled WGS sequence"/>
</dbReference>